<dbReference type="GO" id="GO:0004175">
    <property type="term" value="F:endopeptidase activity"/>
    <property type="evidence" value="ECO:0007669"/>
    <property type="project" value="TreeGrafter"/>
</dbReference>
<dbReference type="InterPro" id="IPR013806">
    <property type="entry name" value="Kringle-like"/>
</dbReference>
<comment type="caution">
    <text evidence="5">The sequence shown here is derived from an EMBL/GenBank/DDBJ whole genome shotgun (WGS) entry which is preliminary data.</text>
</comment>
<evidence type="ECO:0000256" key="2">
    <source>
        <dbReference type="ARBA" id="ARBA00023157"/>
    </source>
</evidence>
<dbReference type="InterPro" id="IPR000001">
    <property type="entry name" value="Kringle"/>
</dbReference>
<gene>
    <name evidence="5" type="ORF">CYMTET_49735</name>
</gene>
<dbReference type="GO" id="GO:0005615">
    <property type="term" value="C:extracellular space"/>
    <property type="evidence" value="ECO:0007669"/>
    <property type="project" value="TreeGrafter"/>
</dbReference>
<evidence type="ECO:0000313" key="6">
    <source>
        <dbReference type="Proteomes" id="UP001190700"/>
    </source>
</evidence>
<dbReference type="PANTHER" id="PTHR24261:SF7">
    <property type="entry name" value="KRINGLE DOMAIN-CONTAINING PROTEIN"/>
    <property type="match status" value="1"/>
</dbReference>
<evidence type="ECO:0000313" key="5">
    <source>
        <dbReference type="EMBL" id="KAK3240423.1"/>
    </source>
</evidence>
<accession>A0AAE0BQR2</accession>
<dbReference type="SUPFAM" id="SSF57440">
    <property type="entry name" value="Kringle-like"/>
    <property type="match status" value="1"/>
</dbReference>
<dbReference type="PROSITE" id="PS50070">
    <property type="entry name" value="KRINGLE_2"/>
    <property type="match status" value="1"/>
</dbReference>
<dbReference type="InterPro" id="IPR038178">
    <property type="entry name" value="Kringle_sf"/>
</dbReference>
<dbReference type="InterPro" id="IPR050759">
    <property type="entry name" value="Serine_protease_kringle"/>
</dbReference>
<name>A0AAE0BQR2_9CHLO</name>
<keyword evidence="1" id="KW-0420">Kringle</keyword>
<dbReference type="Proteomes" id="UP001190700">
    <property type="component" value="Unassembled WGS sequence"/>
</dbReference>
<evidence type="ECO:0000259" key="4">
    <source>
        <dbReference type="PROSITE" id="PS50070"/>
    </source>
</evidence>
<keyword evidence="2" id="KW-1015">Disulfide bond</keyword>
<keyword evidence="6" id="KW-1185">Reference proteome</keyword>
<dbReference type="AlphaFoldDB" id="A0AAE0BQR2"/>
<dbReference type="EMBL" id="LGRX02033651">
    <property type="protein sequence ID" value="KAK3240423.1"/>
    <property type="molecule type" value="Genomic_DNA"/>
</dbReference>
<dbReference type="PANTHER" id="PTHR24261">
    <property type="entry name" value="PLASMINOGEN-RELATED"/>
    <property type="match status" value="1"/>
</dbReference>
<feature type="domain" description="Kringle" evidence="4">
    <location>
        <begin position="340"/>
        <end position="424"/>
    </location>
</feature>
<dbReference type="Gene3D" id="2.40.20.10">
    <property type="entry name" value="Plasminogen Kringle 4"/>
    <property type="match status" value="1"/>
</dbReference>
<reference evidence="5 6" key="1">
    <citation type="journal article" date="2015" name="Genome Biol. Evol.">
        <title>Comparative Genomics of a Bacterivorous Green Alga Reveals Evolutionary Causalities and Consequences of Phago-Mixotrophic Mode of Nutrition.</title>
        <authorList>
            <person name="Burns J.A."/>
            <person name="Paasch A."/>
            <person name="Narechania A."/>
            <person name="Kim E."/>
        </authorList>
    </citation>
    <scope>NUCLEOTIDE SEQUENCE [LARGE SCALE GENOMIC DNA]</scope>
    <source>
        <strain evidence="5 6">PLY_AMNH</strain>
    </source>
</reference>
<dbReference type="Pfam" id="PF00051">
    <property type="entry name" value="Kringle"/>
    <property type="match status" value="1"/>
</dbReference>
<proteinExistence type="predicted"/>
<evidence type="ECO:0000256" key="3">
    <source>
        <dbReference type="SAM" id="MobiDB-lite"/>
    </source>
</evidence>
<sequence>MLLSENRLEHLQLATKMPTARSHLKVALLSACCFSSYCLQPVVYLEWQSVDYAKGVFTISASEEVNGFDTTGSQLVLQGGELESLVGEGLSEVSSYTATVTWTNNSFSVYLSAYAVDGLNITSNHHIHSGESVILTPDDLVFYNLSKDDCYIEKCAKHDPLSGVYEGMCLHEPCLVGVFRLSVTEWNDGVLPRVGETNAVWYWNITEENSYERWKLVDVLHNRTFLPAGGYRDDVIEMRVYYEGHNLDYRELYETFATVAVIYPREGRVAYLPELDCDPHLFTFHYDLYGIDAVLANFTVRYSGFSECEAPPLPPTPPLPPMLPPRPPAPPQNCYFQGDNGTSYFGFDQVTEGGHTCRPWNRSPIEGEDLQYYLLYPWLVDPLHLYFCRNPDEADRAIGGTMERPWCYTATSGVRWDYCDVPACPSPPCPPRPPHAPPVPPPPFPLTPPPPLPAPPLPLTPPMPPVPRSPKFPTIPPAPPFPPAKFEPPCVLVRGSHA</sequence>
<feature type="region of interest" description="Disordered" evidence="3">
    <location>
        <begin position="440"/>
        <end position="471"/>
    </location>
</feature>
<dbReference type="SMART" id="SM00130">
    <property type="entry name" value="KR"/>
    <property type="match status" value="1"/>
</dbReference>
<organism evidence="5 6">
    <name type="scientific">Cymbomonas tetramitiformis</name>
    <dbReference type="NCBI Taxonomy" id="36881"/>
    <lineage>
        <taxon>Eukaryota</taxon>
        <taxon>Viridiplantae</taxon>
        <taxon>Chlorophyta</taxon>
        <taxon>Pyramimonadophyceae</taxon>
        <taxon>Pyramimonadales</taxon>
        <taxon>Pyramimonadaceae</taxon>
        <taxon>Cymbomonas</taxon>
    </lineage>
</organism>
<evidence type="ECO:0000256" key="1">
    <source>
        <dbReference type="ARBA" id="ARBA00022572"/>
    </source>
</evidence>
<dbReference type="GO" id="GO:0005102">
    <property type="term" value="F:signaling receptor binding"/>
    <property type="evidence" value="ECO:0007669"/>
    <property type="project" value="TreeGrafter"/>
</dbReference>
<protein>
    <recommendedName>
        <fullName evidence="4">Kringle domain-containing protein</fullName>
    </recommendedName>
</protein>